<dbReference type="PROSITE" id="PS50075">
    <property type="entry name" value="CARRIER"/>
    <property type="match status" value="1"/>
</dbReference>
<gene>
    <name evidence="4" type="ORF">GCM10009550_48150</name>
</gene>
<dbReference type="Gene3D" id="1.10.1200.10">
    <property type="entry name" value="ACP-like"/>
    <property type="match status" value="1"/>
</dbReference>
<keyword evidence="2" id="KW-0597">Phosphoprotein</keyword>
<protein>
    <submittedName>
        <fullName evidence="4">Acyl carrier protein</fullName>
    </submittedName>
</protein>
<dbReference type="SMART" id="SM01294">
    <property type="entry name" value="PKS_PP_betabranch"/>
    <property type="match status" value="1"/>
</dbReference>
<dbReference type="Pfam" id="PF00550">
    <property type="entry name" value="PP-binding"/>
    <property type="match status" value="1"/>
</dbReference>
<organism evidence="4 5">
    <name type="scientific">Actinocorallia libanotica</name>
    <dbReference type="NCBI Taxonomy" id="46162"/>
    <lineage>
        <taxon>Bacteria</taxon>
        <taxon>Bacillati</taxon>
        <taxon>Actinomycetota</taxon>
        <taxon>Actinomycetes</taxon>
        <taxon>Streptosporangiales</taxon>
        <taxon>Thermomonosporaceae</taxon>
        <taxon>Actinocorallia</taxon>
    </lineage>
</organism>
<evidence type="ECO:0000313" key="5">
    <source>
        <dbReference type="Proteomes" id="UP001500665"/>
    </source>
</evidence>
<dbReference type="RefSeq" id="WP_344243195.1">
    <property type="nucleotide sequence ID" value="NZ_BAAAHH010000021.1"/>
</dbReference>
<feature type="domain" description="Carrier" evidence="3">
    <location>
        <begin position="3"/>
        <end position="80"/>
    </location>
</feature>
<sequence length="88" mass="9631">MPDSHPDLHRWLTEKVAGHLGLPPAELDPSAKLRRYGLDSAHALSLCVDIEEATGLLVEPTLPWDHPTIDALAAHLTELLRIRERGGG</sequence>
<evidence type="ECO:0000256" key="1">
    <source>
        <dbReference type="ARBA" id="ARBA00022450"/>
    </source>
</evidence>
<dbReference type="SMART" id="SM00823">
    <property type="entry name" value="PKS_PP"/>
    <property type="match status" value="1"/>
</dbReference>
<dbReference type="EMBL" id="BAAAHH010000021">
    <property type="protein sequence ID" value="GAA0958931.1"/>
    <property type="molecule type" value="Genomic_DNA"/>
</dbReference>
<dbReference type="SUPFAM" id="SSF47336">
    <property type="entry name" value="ACP-like"/>
    <property type="match status" value="1"/>
</dbReference>
<evidence type="ECO:0000313" key="4">
    <source>
        <dbReference type="EMBL" id="GAA0958931.1"/>
    </source>
</evidence>
<keyword evidence="5" id="KW-1185">Reference proteome</keyword>
<reference evidence="4 5" key="1">
    <citation type="journal article" date="2019" name="Int. J. Syst. Evol. Microbiol.">
        <title>The Global Catalogue of Microorganisms (GCM) 10K type strain sequencing project: providing services to taxonomists for standard genome sequencing and annotation.</title>
        <authorList>
            <consortium name="The Broad Institute Genomics Platform"/>
            <consortium name="The Broad Institute Genome Sequencing Center for Infectious Disease"/>
            <person name="Wu L."/>
            <person name="Ma J."/>
        </authorList>
    </citation>
    <scope>NUCLEOTIDE SEQUENCE [LARGE SCALE GENOMIC DNA]</scope>
    <source>
        <strain evidence="4 5">JCM 10696</strain>
    </source>
</reference>
<evidence type="ECO:0000259" key="3">
    <source>
        <dbReference type="PROSITE" id="PS50075"/>
    </source>
</evidence>
<dbReference type="InterPro" id="IPR020806">
    <property type="entry name" value="PKS_PP-bd"/>
</dbReference>
<evidence type="ECO:0000256" key="2">
    <source>
        <dbReference type="ARBA" id="ARBA00022553"/>
    </source>
</evidence>
<name>A0ABN1RKF0_9ACTN</name>
<keyword evidence="1" id="KW-0596">Phosphopantetheine</keyword>
<dbReference type="InterPro" id="IPR036736">
    <property type="entry name" value="ACP-like_sf"/>
</dbReference>
<accession>A0ABN1RKF0</accession>
<dbReference type="InterPro" id="IPR009081">
    <property type="entry name" value="PP-bd_ACP"/>
</dbReference>
<comment type="caution">
    <text evidence="4">The sequence shown here is derived from an EMBL/GenBank/DDBJ whole genome shotgun (WGS) entry which is preliminary data.</text>
</comment>
<dbReference type="Proteomes" id="UP001500665">
    <property type="component" value="Unassembled WGS sequence"/>
</dbReference>
<proteinExistence type="predicted"/>